<evidence type="ECO:0000256" key="1">
    <source>
        <dbReference type="SAM" id="Coils"/>
    </source>
</evidence>
<evidence type="ECO:0000313" key="3">
    <source>
        <dbReference type="EMBL" id="CAI4015552.1"/>
    </source>
</evidence>
<feature type="non-terminal residue" evidence="3">
    <location>
        <position position="1"/>
    </location>
</feature>
<keyword evidence="2" id="KW-0812">Transmembrane</keyword>
<feature type="coiled-coil region" evidence="1">
    <location>
        <begin position="14"/>
        <end position="74"/>
    </location>
</feature>
<evidence type="ECO:0000313" key="4">
    <source>
        <dbReference type="EMBL" id="CAL1168927.1"/>
    </source>
</evidence>
<sequence>MSEFPRISLQVDSLMKLQAQSRAAKSEAEAAAAAARRVDDAVGAEAFAGEASAASVAQALLEEENKELRQELQKRMPQLKAPASLLESSSSAGTSAEAQARWKLVAFLQVMMVVATAVVLAILYFGTRNP</sequence>
<reference evidence="4" key="2">
    <citation type="submission" date="2024-04" db="EMBL/GenBank/DDBJ databases">
        <authorList>
            <person name="Chen Y."/>
            <person name="Shah S."/>
            <person name="Dougan E. K."/>
            <person name="Thang M."/>
            <person name="Chan C."/>
        </authorList>
    </citation>
    <scope>NUCLEOTIDE SEQUENCE [LARGE SCALE GENOMIC DNA]</scope>
</reference>
<reference evidence="3" key="1">
    <citation type="submission" date="2022-10" db="EMBL/GenBank/DDBJ databases">
        <authorList>
            <person name="Chen Y."/>
            <person name="Dougan E. K."/>
            <person name="Chan C."/>
            <person name="Rhodes N."/>
            <person name="Thang M."/>
        </authorList>
    </citation>
    <scope>NUCLEOTIDE SEQUENCE</scope>
</reference>
<dbReference type="Proteomes" id="UP001152797">
    <property type="component" value="Unassembled WGS sequence"/>
</dbReference>
<keyword evidence="5" id="KW-1185">Reference proteome</keyword>
<keyword evidence="2" id="KW-1133">Transmembrane helix</keyword>
<feature type="transmembrane region" description="Helical" evidence="2">
    <location>
        <begin position="104"/>
        <end position="125"/>
    </location>
</feature>
<evidence type="ECO:0000256" key="2">
    <source>
        <dbReference type="SAM" id="Phobius"/>
    </source>
</evidence>
<name>A0A9P1GLI2_9DINO</name>
<evidence type="ECO:0000313" key="5">
    <source>
        <dbReference type="Proteomes" id="UP001152797"/>
    </source>
</evidence>
<dbReference type="EMBL" id="CAMXCT030006535">
    <property type="protein sequence ID" value="CAL4802864.1"/>
    <property type="molecule type" value="Genomic_DNA"/>
</dbReference>
<dbReference type="EMBL" id="CAMXCT010006535">
    <property type="protein sequence ID" value="CAI4015552.1"/>
    <property type="molecule type" value="Genomic_DNA"/>
</dbReference>
<accession>A0A9P1GLI2</accession>
<comment type="caution">
    <text evidence="3">The sequence shown here is derived from an EMBL/GenBank/DDBJ whole genome shotgun (WGS) entry which is preliminary data.</text>
</comment>
<gene>
    <name evidence="3" type="ORF">C1SCF055_LOCUS40375</name>
</gene>
<keyword evidence="2" id="KW-0472">Membrane</keyword>
<dbReference type="EMBL" id="CAMXCT020006535">
    <property type="protein sequence ID" value="CAL1168927.1"/>
    <property type="molecule type" value="Genomic_DNA"/>
</dbReference>
<organism evidence="3">
    <name type="scientific">Cladocopium goreaui</name>
    <dbReference type="NCBI Taxonomy" id="2562237"/>
    <lineage>
        <taxon>Eukaryota</taxon>
        <taxon>Sar</taxon>
        <taxon>Alveolata</taxon>
        <taxon>Dinophyceae</taxon>
        <taxon>Suessiales</taxon>
        <taxon>Symbiodiniaceae</taxon>
        <taxon>Cladocopium</taxon>
    </lineage>
</organism>
<dbReference type="AlphaFoldDB" id="A0A9P1GLI2"/>
<protein>
    <recommendedName>
        <fullName evidence="6">Transmembrane protein</fullName>
    </recommendedName>
</protein>
<keyword evidence="1" id="KW-0175">Coiled coil</keyword>
<evidence type="ECO:0008006" key="6">
    <source>
        <dbReference type="Google" id="ProtNLM"/>
    </source>
</evidence>
<proteinExistence type="predicted"/>